<evidence type="ECO:0000313" key="1">
    <source>
        <dbReference type="EMBL" id="VDI35864.1"/>
    </source>
</evidence>
<dbReference type="OrthoDB" id="6151876at2759"/>
<comment type="caution">
    <text evidence="1">The sequence shown here is derived from an EMBL/GenBank/DDBJ whole genome shotgun (WGS) entry which is preliminary data.</text>
</comment>
<proteinExistence type="predicted"/>
<sequence>MADKSLSVYKYMCKYVVGTENHIKTIRLMNTFTDNLSSNNIKVTITSGSFGEGLQMVGSDLDIMLVDTTIDVHDEIKSIVFNPTQTNFALMTEDIKAGFAMLRFISSPNPAIRKICEKFKGSNYLSNALFKKSFLSELCPVLHGPCISDKSGHLDFAHCLHSKYWVTSASQWTMRSNNSWPNESTKQMIIKYGVLFVPIGSKGSNNEDLEWRMSFSVGEKFLIYTFSHTQLLVMHS</sequence>
<reference evidence="1" key="1">
    <citation type="submission" date="2018-11" db="EMBL/GenBank/DDBJ databases">
        <authorList>
            <person name="Alioto T."/>
            <person name="Alioto T."/>
        </authorList>
    </citation>
    <scope>NUCLEOTIDE SEQUENCE</scope>
</reference>
<gene>
    <name evidence="1" type="ORF">MGAL_10B072306</name>
</gene>
<keyword evidence="2" id="KW-1185">Reference proteome</keyword>
<dbReference type="EMBL" id="UYJE01005275">
    <property type="protein sequence ID" value="VDI35864.1"/>
    <property type="molecule type" value="Genomic_DNA"/>
</dbReference>
<protein>
    <submittedName>
        <fullName evidence="1">Uncharacterized protein</fullName>
    </submittedName>
</protein>
<evidence type="ECO:0000313" key="2">
    <source>
        <dbReference type="Proteomes" id="UP000596742"/>
    </source>
</evidence>
<dbReference type="AlphaFoldDB" id="A0A8B6EJQ9"/>
<name>A0A8B6EJQ9_MYTGA</name>
<dbReference type="Proteomes" id="UP000596742">
    <property type="component" value="Unassembled WGS sequence"/>
</dbReference>
<organism evidence="1 2">
    <name type="scientific">Mytilus galloprovincialis</name>
    <name type="common">Mediterranean mussel</name>
    <dbReference type="NCBI Taxonomy" id="29158"/>
    <lineage>
        <taxon>Eukaryota</taxon>
        <taxon>Metazoa</taxon>
        <taxon>Spiralia</taxon>
        <taxon>Lophotrochozoa</taxon>
        <taxon>Mollusca</taxon>
        <taxon>Bivalvia</taxon>
        <taxon>Autobranchia</taxon>
        <taxon>Pteriomorphia</taxon>
        <taxon>Mytilida</taxon>
        <taxon>Mytiloidea</taxon>
        <taxon>Mytilidae</taxon>
        <taxon>Mytilinae</taxon>
        <taxon>Mytilus</taxon>
    </lineage>
</organism>
<accession>A0A8B6EJQ9</accession>